<evidence type="ECO:0000313" key="9">
    <source>
        <dbReference type="Proteomes" id="UP000178501"/>
    </source>
</evidence>
<feature type="domain" description="Radical SAM core" evidence="7">
    <location>
        <begin position="195"/>
        <end position="426"/>
    </location>
</feature>
<feature type="domain" description="B12-binding" evidence="6">
    <location>
        <begin position="1"/>
        <end position="138"/>
    </location>
</feature>
<keyword evidence="2" id="KW-0949">S-adenosyl-L-methionine</keyword>
<dbReference type="GO" id="GO:0051539">
    <property type="term" value="F:4 iron, 4 sulfur cluster binding"/>
    <property type="evidence" value="ECO:0007669"/>
    <property type="project" value="UniProtKB-KW"/>
</dbReference>
<dbReference type="GO" id="GO:0005829">
    <property type="term" value="C:cytosol"/>
    <property type="evidence" value="ECO:0007669"/>
    <property type="project" value="TreeGrafter"/>
</dbReference>
<proteinExistence type="predicted"/>
<keyword evidence="3" id="KW-0479">Metal-binding</keyword>
<dbReference type="PROSITE" id="PS51332">
    <property type="entry name" value="B12_BINDING"/>
    <property type="match status" value="1"/>
</dbReference>
<dbReference type="InterPro" id="IPR034466">
    <property type="entry name" value="Methyltransferase_Class_B"/>
</dbReference>
<dbReference type="Proteomes" id="UP000178501">
    <property type="component" value="Unassembled WGS sequence"/>
</dbReference>
<evidence type="ECO:0000259" key="6">
    <source>
        <dbReference type="PROSITE" id="PS51332"/>
    </source>
</evidence>
<dbReference type="SFLD" id="SFLDG01082">
    <property type="entry name" value="B12-binding_domain_containing"/>
    <property type="match status" value="1"/>
</dbReference>
<dbReference type="Gene3D" id="3.80.30.20">
    <property type="entry name" value="tm_1862 like domain"/>
    <property type="match status" value="1"/>
</dbReference>
<dbReference type="InterPro" id="IPR036724">
    <property type="entry name" value="Cobalamin-bd_sf"/>
</dbReference>
<dbReference type="InterPro" id="IPR007197">
    <property type="entry name" value="rSAM"/>
</dbReference>
<evidence type="ECO:0000313" key="8">
    <source>
        <dbReference type="EMBL" id="OGY50248.1"/>
    </source>
</evidence>
<dbReference type="PANTHER" id="PTHR43409:SF16">
    <property type="entry name" value="SLR0320 PROTEIN"/>
    <property type="match status" value="1"/>
</dbReference>
<dbReference type="Gene3D" id="3.40.50.280">
    <property type="entry name" value="Cobalamin-binding domain"/>
    <property type="match status" value="1"/>
</dbReference>
<dbReference type="InterPro" id="IPR023404">
    <property type="entry name" value="rSAM_horseshoe"/>
</dbReference>
<comment type="cofactor">
    <cofactor evidence="1">
        <name>[4Fe-4S] cluster</name>
        <dbReference type="ChEBI" id="CHEBI:49883"/>
    </cofactor>
</comment>
<dbReference type="GO" id="GO:0031419">
    <property type="term" value="F:cobalamin binding"/>
    <property type="evidence" value="ECO:0007669"/>
    <property type="project" value="InterPro"/>
</dbReference>
<dbReference type="InterPro" id="IPR006638">
    <property type="entry name" value="Elp3/MiaA/NifB-like_rSAM"/>
</dbReference>
<dbReference type="Pfam" id="PF02310">
    <property type="entry name" value="B12-binding"/>
    <property type="match status" value="1"/>
</dbReference>
<dbReference type="CDD" id="cd01335">
    <property type="entry name" value="Radical_SAM"/>
    <property type="match status" value="1"/>
</dbReference>
<evidence type="ECO:0000256" key="4">
    <source>
        <dbReference type="ARBA" id="ARBA00023004"/>
    </source>
</evidence>
<evidence type="ECO:0000256" key="1">
    <source>
        <dbReference type="ARBA" id="ARBA00001966"/>
    </source>
</evidence>
<sequence length="463" mass="53038">MKKILLINPPESGIGGRTSPPLGLLYLAAMFPEKDYALEIYDGVILGWEKLLQKINDYKPAIVGITCFTPSRAQVIKLVKIIKERDKSIYIVVGGIHPTIMGEQLLANCPAIDFLVCGEGEYTFKNLCNTLLSGQLDNLPNIDGIAYRHDKNIIFNKKRLPTKNLDLIPFPRWDLINIDDYSKILFPVKKIKINTSGGKIFYVIFSRGCVGQCSFCSVWSFWGGYYHRRPENMMAELQYLYNTYNARNIIFGDDCFTADKEAIAKLCDLIIKNNLKIIFKCSTRTDLLDEELIAKLKKAGCYEIAFGVESGDASILKSLDKKNTLDNTAKTFALLKKYGILSTAMMIIGNIGENYKTINNTIRFLKKIKPDVVASDRGLQILPGTKSYYYCKNKGYMTDDFWLSDKPYKLFDFEFSPNLLEVFEFAVKKQIYLTPWEYFNYIYIFSLRFILRKWRGLMIKIGS</sequence>
<keyword evidence="4" id="KW-0408">Iron</keyword>
<evidence type="ECO:0000256" key="3">
    <source>
        <dbReference type="ARBA" id="ARBA00022723"/>
    </source>
</evidence>
<evidence type="ECO:0000256" key="5">
    <source>
        <dbReference type="ARBA" id="ARBA00023014"/>
    </source>
</evidence>
<dbReference type="InterPro" id="IPR051198">
    <property type="entry name" value="BchE-like"/>
</dbReference>
<dbReference type="CDD" id="cd02068">
    <property type="entry name" value="radical_SAM_B12_BD"/>
    <property type="match status" value="1"/>
</dbReference>
<dbReference type="Pfam" id="PF04055">
    <property type="entry name" value="Radical_SAM"/>
    <property type="match status" value="1"/>
</dbReference>
<accession>A0A1G1YD19</accession>
<dbReference type="InterPro" id="IPR058240">
    <property type="entry name" value="rSAM_sf"/>
</dbReference>
<evidence type="ECO:0000256" key="2">
    <source>
        <dbReference type="ARBA" id="ARBA00022691"/>
    </source>
</evidence>
<dbReference type="GO" id="GO:0003824">
    <property type="term" value="F:catalytic activity"/>
    <property type="evidence" value="ECO:0007669"/>
    <property type="project" value="InterPro"/>
</dbReference>
<dbReference type="SMART" id="SM00729">
    <property type="entry name" value="Elp3"/>
    <property type="match status" value="1"/>
</dbReference>
<protein>
    <submittedName>
        <fullName evidence="8">Uncharacterized protein</fullName>
    </submittedName>
</protein>
<dbReference type="EMBL" id="MHIK01000064">
    <property type="protein sequence ID" value="OGY50248.1"/>
    <property type="molecule type" value="Genomic_DNA"/>
</dbReference>
<gene>
    <name evidence="8" type="ORF">A3J65_04425</name>
</gene>
<dbReference type="PROSITE" id="PS51918">
    <property type="entry name" value="RADICAL_SAM"/>
    <property type="match status" value="1"/>
</dbReference>
<keyword evidence="5" id="KW-0411">Iron-sulfur</keyword>
<dbReference type="SUPFAM" id="SSF102114">
    <property type="entry name" value="Radical SAM enzymes"/>
    <property type="match status" value="1"/>
</dbReference>
<dbReference type="SUPFAM" id="SSF52242">
    <property type="entry name" value="Cobalamin (vitamin B12)-binding domain"/>
    <property type="match status" value="1"/>
</dbReference>
<dbReference type="GO" id="GO:0046872">
    <property type="term" value="F:metal ion binding"/>
    <property type="evidence" value="ECO:0007669"/>
    <property type="project" value="UniProtKB-KW"/>
</dbReference>
<organism evidence="8 9">
    <name type="scientific">Candidatus Buchananbacteria bacterium RIFCSPHIGHO2_02_FULL_45_11b</name>
    <dbReference type="NCBI Taxonomy" id="1797541"/>
    <lineage>
        <taxon>Bacteria</taxon>
        <taxon>Candidatus Buchananiibacteriota</taxon>
    </lineage>
</organism>
<dbReference type="PANTHER" id="PTHR43409">
    <property type="entry name" value="ANAEROBIC MAGNESIUM-PROTOPORPHYRIN IX MONOMETHYL ESTER CYCLASE-RELATED"/>
    <property type="match status" value="1"/>
</dbReference>
<dbReference type="AlphaFoldDB" id="A0A1G1YD19"/>
<reference evidence="8 9" key="1">
    <citation type="journal article" date="2016" name="Nat. Commun.">
        <title>Thousands of microbial genomes shed light on interconnected biogeochemical processes in an aquifer system.</title>
        <authorList>
            <person name="Anantharaman K."/>
            <person name="Brown C.T."/>
            <person name="Hug L.A."/>
            <person name="Sharon I."/>
            <person name="Castelle C.J."/>
            <person name="Probst A.J."/>
            <person name="Thomas B.C."/>
            <person name="Singh A."/>
            <person name="Wilkins M.J."/>
            <person name="Karaoz U."/>
            <person name="Brodie E.L."/>
            <person name="Williams K.H."/>
            <person name="Hubbard S.S."/>
            <person name="Banfield J.F."/>
        </authorList>
    </citation>
    <scope>NUCLEOTIDE SEQUENCE [LARGE SCALE GENOMIC DNA]</scope>
</reference>
<name>A0A1G1YD19_9BACT</name>
<comment type="caution">
    <text evidence="8">The sequence shown here is derived from an EMBL/GenBank/DDBJ whole genome shotgun (WGS) entry which is preliminary data.</text>
</comment>
<dbReference type="SFLD" id="SFLDS00029">
    <property type="entry name" value="Radical_SAM"/>
    <property type="match status" value="1"/>
</dbReference>
<dbReference type="InterPro" id="IPR006158">
    <property type="entry name" value="Cobalamin-bd"/>
</dbReference>
<dbReference type="SFLD" id="SFLDG01123">
    <property type="entry name" value="methyltransferase_(Class_B)"/>
    <property type="match status" value="1"/>
</dbReference>
<evidence type="ECO:0000259" key="7">
    <source>
        <dbReference type="PROSITE" id="PS51918"/>
    </source>
</evidence>